<sequence length="308" mass="35313">MIKRGLVGRILRKMIMTKVGSLLSVIKNVENWQDLLCVKYGLKSKADIRFRNLPLILREITAEKSHVPFYFAKKLSLGGKLTENKLEYEGLTFLLYNPEIDVPYLYSIFVEGEYDKFSFHNKVVLDISAYIGDTSIFFAVKGAKRVYAYEPNPEIFNILVKNIELNHLQDRILPKNLAVGKDGYVDLLVSSYAPGSTLYIKRFDLKNEEILRKVNVKSVSINTILSEVNSVDILKMDCEGCEHVVLRDMVNSGLADKVREGLILEVHFFERNQTIDEILNLMRLMGFRSINVRRVSGITSFVWAYKGK</sequence>
<dbReference type="EMBL" id="DRYU01000021">
    <property type="protein sequence ID" value="HHP92171.1"/>
    <property type="molecule type" value="Genomic_DNA"/>
</dbReference>
<dbReference type="SUPFAM" id="SSF53335">
    <property type="entry name" value="S-adenosyl-L-methionine-dependent methyltransferases"/>
    <property type="match status" value="1"/>
</dbReference>
<reference evidence="2" key="1">
    <citation type="journal article" date="2020" name="mSystems">
        <title>Genome- and Community-Level Interaction Insights into Carbon Utilization and Element Cycling Functions of Hydrothermarchaeota in Hydrothermal Sediment.</title>
        <authorList>
            <person name="Zhou Z."/>
            <person name="Liu Y."/>
            <person name="Xu W."/>
            <person name="Pan J."/>
            <person name="Luo Z.H."/>
            <person name="Li M."/>
        </authorList>
    </citation>
    <scope>NUCLEOTIDE SEQUENCE [LARGE SCALE GENOMIC DNA]</scope>
    <source>
        <strain evidence="2">SpSt-1109</strain>
    </source>
</reference>
<dbReference type="AlphaFoldDB" id="A0A7J3YU13"/>
<protein>
    <submittedName>
        <fullName evidence="2">FkbM family methyltransferase</fullName>
    </submittedName>
</protein>
<dbReference type="InterPro" id="IPR052514">
    <property type="entry name" value="SAM-dependent_MTase"/>
</dbReference>
<dbReference type="InterPro" id="IPR029063">
    <property type="entry name" value="SAM-dependent_MTases_sf"/>
</dbReference>
<dbReference type="NCBIfam" id="TIGR01444">
    <property type="entry name" value="fkbM_fam"/>
    <property type="match status" value="1"/>
</dbReference>
<organism evidence="2">
    <name type="scientific">Ignisphaera aggregans</name>
    <dbReference type="NCBI Taxonomy" id="334771"/>
    <lineage>
        <taxon>Archaea</taxon>
        <taxon>Thermoproteota</taxon>
        <taxon>Thermoprotei</taxon>
        <taxon>Desulfurococcales</taxon>
        <taxon>Desulfurococcaceae</taxon>
        <taxon>Ignisphaera</taxon>
    </lineage>
</organism>
<keyword evidence="2" id="KW-0489">Methyltransferase</keyword>
<name>A0A7J3YU13_9CREN</name>
<dbReference type="GO" id="GO:0032259">
    <property type="term" value="P:methylation"/>
    <property type="evidence" value="ECO:0007669"/>
    <property type="project" value="UniProtKB-KW"/>
</dbReference>
<dbReference type="Gene3D" id="3.40.50.150">
    <property type="entry name" value="Vaccinia Virus protein VP39"/>
    <property type="match status" value="1"/>
</dbReference>
<dbReference type="PANTHER" id="PTHR34203:SF15">
    <property type="entry name" value="SLL1173 PROTEIN"/>
    <property type="match status" value="1"/>
</dbReference>
<evidence type="ECO:0000259" key="1">
    <source>
        <dbReference type="Pfam" id="PF05050"/>
    </source>
</evidence>
<accession>A0A7J3YU13</accession>
<keyword evidence="2" id="KW-0808">Transferase</keyword>
<comment type="caution">
    <text evidence="2">The sequence shown here is derived from an EMBL/GenBank/DDBJ whole genome shotgun (WGS) entry which is preliminary data.</text>
</comment>
<dbReference type="Pfam" id="PF05050">
    <property type="entry name" value="Methyltransf_21"/>
    <property type="match status" value="1"/>
</dbReference>
<gene>
    <name evidence="2" type="ORF">ENM70_00870</name>
</gene>
<dbReference type="GO" id="GO:0008168">
    <property type="term" value="F:methyltransferase activity"/>
    <property type="evidence" value="ECO:0007669"/>
    <property type="project" value="UniProtKB-KW"/>
</dbReference>
<feature type="domain" description="Methyltransferase FkbM" evidence="1">
    <location>
        <begin position="126"/>
        <end position="288"/>
    </location>
</feature>
<proteinExistence type="predicted"/>
<dbReference type="PANTHER" id="PTHR34203">
    <property type="entry name" value="METHYLTRANSFERASE, FKBM FAMILY PROTEIN"/>
    <property type="match status" value="1"/>
</dbReference>
<evidence type="ECO:0000313" key="2">
    <source>
        <dbReference type="EMBL" id="HHP92171.1"/>
    </source>
</evidence>
<dbReference type="InterPro" id="IPR006342">
    <property type="entry name" value="FkbM_mtfrase"/>
</dbReference>